<gene>
    <name evidence="2" type="ORF">BXZ70DRAFT_1007260</name>
</gene>
<evidence type="ECO:0000313" key="3">
    <source>
        <dbReference type="Proteomes" id="UP000813824"/>
    </source>
</evidence>
<reference evidence="2" key="1">
    <citation type="journal article" date="2021" name="New Phytol.">
        <title>Evolutionary innovations through gain and loss of genes in the ectomycorrhizal Boletales.</title>
        <authorList>
            <person name="Wu G."/>
            <person name="Miyauchi S."/>
            <person name="Morin E."/>
            <person name="Kuo A."/>
            <person name="Drula E."/>
            <person name="Varga T."/>
            <person name="Kohler A."/>
            <person name="Feng B."/>
            <person name="Cao Y."/>
            <person name="Lipzen A."/>
            <person name="Daum C."/>
            <person name="Hundley H."/>
            <person name="Pangilinan J."/>
            <person name="Johnson J."/>
            <person name="Barry K."/>
            <person name="LaButti K."/>
            <person name="Ng V."/>
            <person name="Ahrendt S."/>
            <person name="Min B."/>
            <person name="Choi I.G."/>
            <person name="Park H."/>
            <person name="Plett J.M."/>
            <person name="Magnuson J."/>
            <person name="Spatafora J.W."/>
            <person name="Nagy L.G."/>
            <person name="Henrissat B."/>
            <person name="Grigoriev I.V."/>
            <person name="Yang Z.L."/>
            <person name="Xu J."/>
            <person name="Martin F.M."/>
        </authorList>
    </citation>
    <scope>NUCLEOTIDE SEQUENCE</scope>
    <source>
        <strain evidence="2">KKN 215</strain>
    </source>
</reference>
<dbReference type="EMBL" id="JAEVFJ010000012">
    <property type="protein sequence ID" value="KAH8101426.1"/>
    <property type="molecule type" value="Genomic_DNA"/>
</dbReference>
<dbReference type="Proteomes" id="UP000813824">
    <property type="component" value="Unassembled WGS sequence"/>
</dbReference>
<name>A0A8K0UQY3_9AGAR</name>
<organism evidence="2 3">
    <name type="scientific">Cristinia sonorae</name>
    <dbReference type="NCBI Taxonomy" id="1940300"/>
    <lineage>
        <taxon>Eukaryota</taxon>
        <taxon>Fungi</taxon>
        <taxon>Dikarya</taxon>
        <taxon>Basidiomycota</taxon>
        <taxon>Agaricomycotina</taxon>
        <taxon>Agaricomycetes</taxon>
        <taxon>Agaricomycetidae</taxon>
        <taxon>Agaricales</taxon>
        <taxon>Pleurotineae</taxon>
        <taxon>Stephanosporaceae</taxon>
        <taxon>Cristinia</taxon>
    </lineage>
</organism>
<keyword evidence="3" id="KW-1185">Reference proteome</keyword>
<keyword evidence="1" id="KW-0732">Signal</keyword>
<evidence type="ECO:0000313" key="2">
    <source>
        <dbReference type="EMBL" id="KAH8101426.1"/>
    </source>
</evidence>
<feature type="signal peptide" evidence="1">
    <location>
        <begin position="1"/>
        <end position="19"/>
    </location>
</feature>
<dbReference type="AlphaFoldDB" id="A0A8K0UQY3"/>
<sequence>MQFKLAVFAALLAVLQVAAAPAADAVKRDADAKIIEDHCGGKQWEEWCA</sequence>
<accession>A0A8K0UQY3</accession>
<evidence type="ECO:0000256" key="1">
    <source>
        <dbReference type="SAM" id="SignalP"/>
    </source>
</evidence>
<protein>
    <submittedName>
        <fullName evidence="2">Uncharacterized protein</fullName>
    </submittedName>
</protein>
<feature type="chain" id="PRO_5035462832" evidence="1">
    <location>
        <begin position="20"/>
        <end position="49"/>
    </location>
</feature>
<comment type="caution">
    <text evidence="2">The sequence shown here is derived from an EMBL/GenBank/DDBJ whole genome shotgun (WGS) entry which is preliminary data.</text>
</comment>
<proteinExistence type="predicted"/>